<dbReference type="RefSeq" id="WP_344564959.1">
    <property type="nucleotide sequence ID" value="NZ_BAAARJ010000006.1"/>
</dbReference>
<protein>
    <submittedName>
        <fullName evidence="7">LysR family transcriptional regulator</fullName>
    </submittedName>
</protein>
<organism evidence="7 8">
    <name type="scientific">Streptomyces axinellae</name>
    <dbReference type="NCBI Taxonomy" id="552788"/>
    <lineage>
        <taxon>Bacteria</taxon>
        <taxon>Bacillati</taxon>
        <taxon>Actinomycetota</taxon>
        <taxon>Actinomycetes</taxon>
        <taxon>Kitasatosporales</taxon>
        <taxon>Streptomycetaceae</taxon>
        <taxon>Streptomyces</taxon>
    </lineage>
</organism>
<gene>
    <name evidence="7" type="ORF">GCM10009863_23690</name>
</gene>
<reference evidence="7 8" key="1">
    <citation type="journal article" date="2019" name="Int. J. Syst. Evol. Microbiol.">
        <title>The Global Catalogue of Microorganisms (GCM) 10K type strain sequencing project: providing services to taxonomists for standard genome sequencing and annotation.</title>
        <authorList>
            <consortium name="The Broad Institute Genomics Platform"/>
            <consortium name="The Broad Institute Genome Sequencing Center for Infectious Disease"/>
            <person name="Wu L."/>
            <person name="Ma J."/>
        </authorList>
    </citation>
    <scope>NUCLEOTIDE SEQUENCE [LARGE SCALE GENOMIC DNA]</scope>
    <source>
        <strain evidence="7 8">JCM 16373</strain>
    </source>
</reference>
<dbReference type="Proteomes" id="UP001501447">
    <property type="component" value="Unassembled WGS sequence"/>
</dbReference>
<dbReference type="Gene3D" id="3.40.190.10">
    <property type="entry name" value="Periplasmic binding protein-like II"/>
    <property type="match status" value="2"/>
</dbReference>
<dbReference type="SUPFAM" id="SSF46785">
    <property type="entry name" value="Winged helix' DNA-binding domain"/>
    <property type="match status" value="1"/>
</dbReference>
<name>A0ABN3PZG0_9ACTN</name>
<dbReference type="Gene3D" id="1.10.10.10">
    <property type="entry name" value="Winged helix-like DNA-binding domain superfamily/Winged helix DNA-binding domain"/>
    <property type="match status" value="1"/>
</dbReference>
<dbReference type="InterPro" id="IPR036388">
    <property type="entry name" value="WH-like_DNA-bd_sf"/>
</dbReference>
<evidence type="ECO:0000259" key="6">
    <source>
        <dbReference type="PROSITE" id="PS50931"/>
    </source>
</evidence>
<dbReference type="PANTHER" id="PTHR30346:SF0">
    <property type="entry name" value="HCA OPERON TRANSCRIPTIONAL ACTIVATOR HCAR"/>
    <property type="match status" value="1"/>
</dbReference>
<keyword evidence="2" id="KW-0805">Transcription regulation</keyword>
<dbReference type="PRINTS" id="PR00039">
    <property type="entry name" value="HTHLYSR"/>
</dbReference>
<proteinExistence type="inferred from homology"/>
<feature type="domain" description="HTH lysR-type" evidence="6">
    <location>
        <begin position="1"/>
        <end position="58"/>
    </location>
</feature>
<dbReference type="InterPro" id="IPR036390">
    <property type="entry name" value="WH_DNA-bd_sf"/>
</dbReference>
<dbReference type="Pfam" id="PF00126">
    <property type="entry name" value="HTH_1"/>
    <property type="match status" value="1"/>
</dbReference>
<evidence type="ECO:0000256" key="1">
    <source>
        <dbReference type="ARBA" id="ARBA00009437"/>
    </source>
</evidence>
<keyword evidence="8" id="KW-1185">Reference proteome</keyword>
<evidence type="ECO:0000313" key="8">
    <source>
        <dbReference type="Proteomes" id="UP001501447"/>
    </source>
</evidence>
<comment type="caution">
    <text evidence="7">The sequence shown here is derived from an EMBL/GenBank/DDBJ whole genome shotgun (WGS) entry which is preliminary data.</text>
</comment>
<sequence length="347" mass="37785">MDLDAVRTFVAIADAGRFQDAATELSVTQQAVSKRVAALEKGLGVRLFARTPRGARLTLDGQAFLPHARDLLRAEERAVAAVRPGRRALRVDVIGRRLAPAAVLGDFRRAHPEVELDVVTLFDADAAIDAIRSGTIDASFRAVTMPGSRLPDDVTAVRAFDEPIQLLTGPAHELAEVRTVAPAELAGHRIWMPGIVSGTEWAAFYGDLAAAFGLTIEITGPDFGTEPLLDTLAAAPSPATFVGERTHLVWPAEHGLRRIAVRDPTPVYPHSLLWHRDNPHPALGALRDHLGPARNRLSPGGTTRSGARTWTPAWVHPARPEEHDERGRHGRYDGHGRYDLHRRGGHR</sequence>
<dbReference type="EMBL" id="BAAARJ010000006">
    <property type="protein sequence ID" value="GAA2609404.1"/>
    <property type="molecule type" value="Genomic_DNA"/>
</dbReference>
<feature type="compositionally biased region" description="Basic and acidic residues" evidence="5">
    <location>
        <begin position="318"/>
        <end position="347"/>
    </location>
</feature>
<dbReference type="PANTHER" id="PTHR30346">
    <property type="entry name" value="TRANSCRIPTIONAL DUAL REGULATOR HCAR-RELATED"/>
    <property type="match status" value="1"/>
</dbReference>
<keyword evidence="3" id="KW-0238">DNA-binding</keyword>
<dbReference type="InterPro" id="IPR005119">
    <property type="entry name" value="LysR_subst-bd"/>
</dbReference>
<evidence type="ECO:0000256" key="3">
    <source>
        <dbReference type="ARBA" id="ARBA00023125"/>
    </source>
</evidence>
<accession>A0ABN3PZG0</accession>
<evidence type="ECO:0000256" key="4">
    <source>
        <dbReference type="ARBA" id="ARBA00023163"/>
    </source>
</evidence>
<evidence type="ECO:0000256" key="2">
    <source>
        <dbReference type="ARBA" id="ARBA00023015"/>
    </source>
</evidence>
<comment type="similarity">
    <text evidence="1">Belongs to the LysR transcriptional regulatory family.</text>
</comment>
<evidence type="ECO:0000313" key="7">
    <source>
        <dbReference type="EMBL" id="GAA2609404.1"/>
    </source>
</evidence>
<keyword evidence="4" id="KW-0804">Transcription</keyword>
<dbReference type="SUPFAM" id="SSF53850">
    <property type="entry name" value="Periplasmic binding protein-like II"/>
    <property type="match status" value="1"/>
</dbReference>
<dbReference type="PROSITE" id="PS50931">
    <property type="entry name" value="HTH_LYSR"/>
    <property type="match status" value="1"/>
</dbReference>
<evidence type="ECO:0000256" key="5">
    <source>
        <dbReference type="SAM" id="MobiDB-lite"/>
    </source>
</evidence>
<feature type="region of interest" description="Disordered" evidence="5">
    <location>
        <begin position="294"/>
        <end position="347"/>
    </location>
</feature>
<dbReference type="Pfam" id="PF03466">
    <property type="entry name" value="LysR_substrate"/>
    <property type="match status" value="1"/>
</dbReference>
<dbReference type="InterPro" id="IPR000847">
    <property type="entry name" value="LysR_HTH_N"/>
</dbReference>